<feature type="chain" id="PRO_5043747292" evidence="4">
    <location>
        <begin position="28"/>
        <end position="738"/>
    </location>
</feature>
<dbReference type="AlphaFoldDB" id="A0A380FWX0"/>
<dbReference type="InterPro" id="IPR051056">
    <property type="entry name" value="Glycosyl_Hydrolase_73"/>
</dbReference>
<feature type="region of interest" description="Disordered" evidence="3">
    <location>
        <begin position="181"/>
        <end position="335"/>
    </location>
</feature>
<sequence length="738" mass="79756">MSKQKLMVYLLTTTLVFPTFTTSLAHAEDTTDESEASSSRAQSNEDAPSTEEAKTQENTSVERESDSNSTASQEASKSTEEEASQETPASHKETAHKESTNDKTSKKDATTRSNRQQTDKASSHDNASYHTPLAPLFDIPNLTGNHSSHFLDPNVFDGGFSLTNLIASLFNFDSDISDYEHVENSKDSSENASSESHSNTSDSNQNASTSQSSTQQNESSEQAGDTSSEQSGSTETPQQEKGSTNTGANASSNGNKDDASISEALDAIDDLVTDATDNQDGKDSNQGSDETTSNEQSNSSTEDKSSTEDTNTSEQPSSHDTSQSNSASKGDSFSESVLDSVLDKYSEDATKTHKDYESSKESGKAPANNDKNKQSASTNTQLPTKDELAHKTAPVQSFEDDVRKNNTRSTGLFQMLPQLNGNSVSDGNMAVVESKDTRDFIKSIAKDAHKIGQDQDIYASVMIAQAILESSSGQSALAQAPNYNLFGIKGAYQGQTVNFNTLEAGSDNSMFNIMAGFRKYPNTKASLEDYASLMKHGIDGNPSIYKGTWKSEAPTYRSATGHLSRTYATDPNYATKLNSLIQHYNLTAFDKKSMPDLDKYAKSTSSGQDVSGGDFKPFAMTDGTTPYPQGQCTWYVYERVQQFGKHVGGDWGDAHNWDNRAERDGYRVTGSPKAHTAAVFESGQAGADATYGHVAFVEKVNDDGSIVVSESNVKGLGIVSYRMIDADTAQDLHYIEPK</sequence>
<dbReference type="Gene3D" id="3.90.1720.10">
    <property type="entry name" value="endopeptidase domain like (from Nostoc punctiforme)"/>
    <property type="match status" value="1"/>
</dbReference>
<feature type="compositionally biased region" description="Polar residues" evidence="3">
    <location>
        <begin position="374"/>
        <end position="383"/>
    </location>
</feature>
<dbReference type="Pfam" id="PF01832">
    <property type="entry name" value="Glucosaminidase"/>
    <property type="match status" value="1"/>
</dbReference>
<dbReference type="Gene3D" id="1.10.530.10">
    <property type="match status" value="1"/>
</dbReference>
<feature type="region of interest" description="Disordered" evidence="3">
    <location>
        <begin position="348"/>
        <end position="402"/>
    </location>
</feature>
<dbReference type="Proteomes" id="UP000254047">
    <property type="component" value="Unassembled WGS sequence"/>
</dbReference>
<feature type="compositionally biased region" description="Basic and acidic residues" evidence="3">
    <location>
        <begin position="89"/>
        <end position="110"/>
    </location>
</feature>
<dbReference type="SUPFAM" id="SSF54001">
    <property type="entry name" value="Cysteine proteinases"/>
    <property type="match status" value="1"/>
</dbReference>
<feature type="domain" description="Peptidase C51" evidence="5">
    <location>
        <begin position="607"/>
        <end position="736"/>
    </location>
</feature>
<dbReference type="NCBIfam" id="NF006360">
    <property type="entry name" value="PRK08581.1-2"/>
    <property type="match status" value="1"/>
</dbReference>
<dbReference type="PANTHER" id="PTHR33308:SF9">
    <property type="entry name" value="PEPTIDOGLYCAN HYDROLASE FLGJ"/>
    <property type="match status" value="1"/>
</dbReference>
<feature type="compositionally biased region" description="Polar residues" evidence="3">
    <location>
        <begin position="67"/>
        <end position="76"/>
    </location>
</feature>
<accession>A0A380FWX0</accession>
<feature type="signal peptide" evidence="4">
    <location>
        <begin position="1"/>
        <end position="27"/>
    </location>
</feature>
<dbReference type="OrthoDB" id="977752at2"/>
<dbReference type="SMART" id="SM00047">
    <property type="entry name" value="LYZ2"/>
    <property type="match status" value="1"/>
</dbReference>
<dbReference type="RefSeq" id="WP_103299115.1">
    <property type="nucleotide sequence ID" value="NZ_PPQT01000166.1"/>
</dbReference>
<comment type="similarity">
    <text evidence="1">In the N-terminal section; belongs to the N-acetylmuramoyl-L-alanine amidase 2 family.</text>
</comment>
<dbReference type="PANTHER" id="PTHR33308">
    <property type="entry name" value="PEPTIDOGLYCAN HYDROLASE FLGJ"/>
    <property type="match status" value="1"/>
</dbReference>
<evidence type="ECO:0000256" key="1">
    <source>
        <dbReference type="ARBA" id="ARBA00006088"/>
    </source>
</evidence>
<feature type="compositionally biased region" description="Polar residues" evidence="3">
    <location>
        <begin position="224"/>
        <end position="254"/>
    </location>
</feature>
<evidence type="ECO:0000313" key="6">
    <source>
        <dbReference type="EMBL" id="SUM42807.1"/>
    </source>
</evidence>
<dbReference type="PROSITE" id="PS50911">
    <property type="entry name" value="CHAP"/>
    <property type="match status" value="1"/>
</dbReference>
<feature type="compositionally biased region" description="Low complexity" evidence="3">
    <location>
        <begin position="288"/>
        <end position="300"/>
    </location>
</feature>
<dbReference type="InterPro" id="IPR038765">
    <property type="entry name" value="Papain-like_cys_pep_sf"/>
</dbReference>
<dbReference type="PRINTS" id="PR01002">
    <property type="entry name" value="FLGFLGJ"/>
</dbReference>
<dbReference type="InterPro" id="IPR002901">
    <property type="entry name" value="MGlyc_endo_b_GlcNAc-like_dom"/>
</dbReference>
<feature type="region of interest" description="Disordered" evidence="3">
    <location>
        <begin position="27"/>
        <end position="129"/>
    </location>
</feature>
<feature type="compositionally biased region" description="Basic and acidic residues" evidence="3">
    <location>
        <begin position="348"/>
        <end position="363"/>
    </location>
</feature>
<dbReference type="Pfam" id="PF05257">
    <property type="entry name" value="CHAP"/>
    <property type="match status" value="1"/>
</dbReference>
<evidence type="ECO:0000259" key="5">
    <source>
        <dbReference type="PROSITE" id="PS50911"/>
    </source>
</evidence>
<dbReference type="InterPro" id="IPR007921">
    <property type="entry name" value="CHAP_dom"/>
</dbReference>
<protein>
    <submittedName>
        <fullName evidence="7">Amidase domain-containing protein</fullName>
    </submittedName>
    <submittedName>
        <fullName evidence="6">N-acetylmuramoyl-L-alanine amidase</fullName>
    </submittedName>
</protein>
<feature type="compositionally biased region" description="Low complexity" evidence="3">
    <location>
        <begin position="190"/>
        <end position="223"/>
    </location>
</feature>
<reference evidence="6 8" key="1">
    <citation type="submission" date="2018-06" db="EMBL/GenBank/DDBJ databases">
        <authorList>
            <consortium name="Pathogen Informatics"/>
            <person name="Doyle S."/>
        </authorList>
    </citation>
    <scope>NUCLEOTIDE SEQUENCE [LARGE SCALE GENOMIC DNA]</scope>
    <source>
        <strain evidence="6 8">NCTC13830</strain>
    </source>
</reference>
<evidence type="ECO:0000313" key="9">
    <source>
        <dbReference type="Proteomes" id="UP000297598"/>
    </source>
</evidence>
<evidence type="ECO:0000256" key="3">
    <source>
        <dbReference type="SAM" id="MobiDB-lite"/>
    </source>
</evidence>
<keyword evidence="9" id="KW-1185">Reference proteome</keyword>
<keyword evidence="4" id="KW-0732">Signal</keyword>
<evidence type="ECO:0000313" key="7">
    <source>
        <dbReference type="EMBL" id="TGE16642.1"/>
    </source>
</evidence>
<reference evidence="7 9" key="2">
    <citation type="submission" date="2019-04" db="EMBL/GenBank/DDBJ databases">
        <title>Genomic characterization of Staphylococcus petrasii strains.</title>
        <authorList>
            <person name="Vrbovska V."/>
            <person name="Kovarovic V."/>
            <person name="Maslanova I."/>
            <person name="Indrakova A."/>
            <person name="Petras P."/>
            <person name="Sedo O."/>
            <person name="Svec P."/>
            <person name="Fisarova L."/>
            <person name="Sedlacek I."/>
            <person name="Doskar J."/>
            <person name="Pantucek R."/>
        </authorList>
    </citation>
    <scope>NUCLEOTIDE SEQUENCE [LARGE SCALE GENOMIC DNA]</scope>
    <source>
        <strain evidence="7 9">P5404</strain>
    </source>
</reference>
<evidence type="ECO:0000313" key="8">
    <source>
        <dbReference type="Proteomes" id="UP000254047"/>
    </source>
</evidence>
<evidence type="ECO:0000256" key="2">
    <source>
        <dbReference type="ARBA" id="ARBA00022801"/>
    </source>
</evidence>
<evidence type="ECO:0000256" key="4">
    <source>
        <dbReference type="SAM" id="SignalP"/>
    </source>
</evidence>
<dbReference type="EMBL" id="SRLS01000013">
    <property type="protein sequence ID" value="TGE16642.1"/>
    <property type="molecule type" value="Genomic_DNA"/>
</dbReference>
<proteinExistence type="inferred from homology"/>
<name>A0A380FWX0_9STAP</name>
<feature type="compositionally biased region" description="Polar residues" evidence="3">
    <location>
        <begin position="315"/>
        <end position="335"/>
    </location>
</feature>
<dbReference type="EMBL" id="UHDO01000001">
    <property type="protein sequence ID" value="SUM42807.1"/>
    <property type="molecule type" value="Genomic_DNA"/>
</dbReference>
<organism evidence="6 8">
    <name type="scientific">Staphylococcus petrasii</name>
    <dbReference type="NCBI Taxonomy" id="1276936"/>
    <lineage>
        <taxon>Bacteria</taxon>
        <taxon>Bacillati</taxon>
        <taxon>Bacillota</taxon>
        <taxon>Bacilli</taxon>
        <taxon>Bacillales</taxon>
        <taxon>Staphylococcaceae</taxon>
        <taxon>Staphylococcus</taxon>
    </lineage>
</organism>
<dbReference type="GO" id="GO:0004040">
    <property type="term" value="F:amidase activity"/>
    <property type="evidence" value="ECO:0007669"/>
    <property type="project" value="InterPro"/>
</dbReference>
<gene>
    <name evidence="7" type="ORF">BJR09_08715</name>
    <name evidence="6" type="ORF">NCTC13830_00329</name>
</gene>
<feature type="compositionally biased region" description="Basic and acidic residues" evidence="3">
    <location>
        <begin position="51"/>
        <end position="66"/>
    </location>
</feature>
<dbReference type="Gene3D" id="4.10.80.30">
    <property type="entry name" value="DNA polymerase, domain 6"/>
    <property type="match status" value="1"/>
</dbReference>
<dbReference type="Proteomes" id="UP000297598">
    <property type="component" value="Unassembled WGS sequence"/>
</dbReference>
<keyword evidence="2" id="KW-0378">Hydrolase</keyword>